<organism evidence="1 2">
    <name type="scientific">Parvibaculum sedimenti</name>
    <dbReference type="NCBI Taxonomy" id="2608632"/>
    <lineage>
        <taxon>Bacteria</taxon>
        <taxon>Pseudomonadati</taxon>
        <taxon>Pseudomonadota</taxon>
        <taxon>Alphaproteobacteria</taxon>
        <taxon>Hyphomicrobiales</taxon>
        <taxon>Parvibaculaceae</taxon>
        <taxon>Parvibaculum</taxon>
    </lineage>
</organism>
<evidence type="ECO:0000313" key="1">
    <source>
        <dbReference type="EMBL" id="KAB7739211.1"/>
    </source>
</evidence>
<comment type="caution">
    <text evidence="1">The sequence shown here is derived from an EMBL/GenBank/DDBJ whole genome shotgun (WGS) entry which is preliminary data.</text>
</comment>
<keyword evidence="2" id="KW-1185">Reference proteome</keyword>
<proteinExistence type="predicted"/>
<reference evidence="1 2" key="1">
    <citation type="submission" date="2019-09" db="EMBL/GenBank/DDBJ databases">
        <title>Parvibaculum sedimenti sp. nov., isolated from sediment.</title>
        <authorList>
            <person name="Wang Y."/>
        </authorList>
    </citation>
    <scope>NUCLEOTIDE SEQUENCE [LARGE SCALE GENOMIC DNA]</scope>
    <source>
        <strain evidence="1 2">HXT-9</strain>
    </source>
</reference>
<dbReference type="RefSeq" id="WP_152216883.1">
    <property type="nucleotide sequence ID" value="NZ_WESC01000012.1"/>
</dbReference>
<dbReference type="AlphaFoldDB" id="A0A6N6VF28"/>
<accession>A0A6N6VF28</accession>
<evidence type="ECO:0000313" key="2">
    <source>
        <dbReference type="Proteomes" id="UP000468901"/>
    </source>
</evidence>
<dbReference type="Proteomes" id="UP000468901">
    <property type="component" value="Unassembled WGS sequence"/>
</dbReference>
<dbReference type="EMBL" id="WESC01000012">
    <property type="protein sequence ID" value="KAB7739211.1"/>
    <property type="molecule type" value="Genomic_DNA"/>
</dbReference>
<protein>
    <submittedName>
        <fullName evidence="1">Uncharacterized protein</fullName>
    </submittedName>
</protein>
<name>A0A6N6VF28_9HYPH</name>
<sequence>MAIIYKNSFEGAIPARWAELAVLRLGGARITPKEDRVSFYLTDSAARERAMKALKAFAATLPKGVGFQMVGAAMQHENIPGKD</sequence>
<gene>
    <name evidence="1" type="ORF">F2P47_13405</name>
</gene>